<sequence>MRTLRSTDENWKEQKSHWNNGSYDNAFHSLRNLLREAEDADVLAKSLGDVGVVNCTLTESAIQEVEDIEKQLEVFSEKIHDEIIQLLDEPFNQQIQGYVKSIYNLNPQNVKIATKGAATINSNDFTSIFDVIKDLYIDSKLLADFESKMSQLDTDVISKELEEAMDEHLGTWRDEIPFEDMKEIDRKLWESLNSTAVDTALKDFDTETIKNICNSYYRLSPYWIVMDDDYTKTAHYISTSSGVYIDISEESVNPRNPYTTWFHEYSHWLDNNAVDINSNIDVRSASLEYISIGDHGQSFYDALVQDSLIFKGKGSGNLAILNIINEAGDSAKVSEFTDIMRAVYNNNETAGGYGHSTSYWNYQDVKLADGSIVKRPDMDRLNKEAFAHFTEITLTQDTSDIEMLKKCFPNAYNEYLKMMKEAMEQ</sequence>
<dbReference type="EMBL" id="QRCT01000014">
    <property type="protein sequence ID" value="RDU24238.1"/>
    <property type="molecule type" value="Genomic_DNA"/>
</dbReference>
<accession>A0A371AXD5</accession>
<protein>
    <submittedName>
        <fullName evidence="1">Uncharacterized protein</fullName>
    </submittedName>
</protein>
<organism evidence="1 2">
    <name type="scientific">Anaerosacchariphilus polymeriproducens</name>
    <dbReference type="NCBI Taxonomy" id="1812858"/>
    <lineage>
        <taxon>Bacteria</taxon>
        <taxon>Bacillati</taxon>
        <taxon>Bacillota</taxon>
        <taxon>Clostridia</taxon>
        <taxon>Lachnospirales</taxon>
        <taxon>Lachnospiraceae</taxon>
        <taxon>Anaerosacchariphilus</taxon>
    </lineage>
</organism>
<name>A0A371AXD5_9FIRM</name>
<gene>
    <name evidence="1" type="ORF">DWV06_05945</name>
</gene>
<dbReference type="RefSeq" id="WP_115481262.1">
    <property type="nucleotide sequence ID" value="NZ_QRCT01000014.1"/>
</dbReference>
<dbReference type="OrthoDB" id="2036310at2"/>
<dbReference type="Proteomes" id="UP000255036">
    <property type="component" value="Unassembled WGS sequence"/>
</dbReference>
<evidence type="ECO:0000313" key="2">
    <source>
        <dbReference type="Proteomes" id="UP000255036"/>
    </source>
</evidence>
<dbReference type="AlphaFoldDB" id="A0A371AXD5"/>
<evidence type="ECO:0000313" key="1">
    <source>
        <dbReference type="EMBL" id="RDU24238.1"/>
    </source>
</evidence>
<proteinExistence type="predicted"/>
<reference evidence="1 2" key="1">
    <citation type="submission" date="2018-07" db="EMBL/GenBank/DDBJ databases">
        <title>Anaerosacharophilus polymeroproducens gen. nov. sp. nov., an anaerobic bacterium isolated from salt field.</title>
        <authorList>
            <person name="Kim W."/>
            <person name="Yang S.-H."/>
            <person name="Oh J."/>
            <person name="Lee J.-H."/>
            <person name="Kwon K.K."/>
        </authorList>
    </citation>
    <scope>NUCLEOTIDE SEQUENCE [LARGE SCALE GENOMIC DNA]</scope>
    <source>
        <strain evidence="1 2">MCWD5</strain>
    </source>
</reference>
<comment type="caution">
    <text evidence="1">The sequence shown here is derived from an EMBL/GenBank/DDBJ whole genome shotgun (WGS) entry which is preliminary data.</text>
</comment>
<keyword evidence="2" id="KW-1185">Reference proteome</keyword>